<comment type="caution">
    <text evidence="2">The sequence shown here is derived from an EMBL/GenBank/DDBJ whole genome shotgun (WGS) entry which is preliminary data.</text>
</comment>
<feature type="compositionally biased region" description="Basic and acidic residues" evidence="1">
    <location>
        <begin position="51"/>
        <end position="69"/>
    </location>
</feature>
<proteinExistence type="predicted"/>
<gene>
    <name evidence="2" type="ORF">TWF730_010031</name>
</gene>
<name>A0AAV9UWZ0_9PEZI</name>
<feature type="compositionally biased region" description="Basic and acidic residues" evidence="1">
    <location>
        <begin position="83"/>
        <end position="93"/>
    </location>
</feature>
<evidence type="ECO:0000313" key="2">
    <source>
        <dbReference type="EMBL" id="KAK6349281.1"/>
    </source>
</evidence>
<evidence type="ECO:0000313" key="3">
    <source>
        <dbReference type="Proteomes" id="UP001373714"/>
    </source>
</evidence>
<organism evidence="2 3">
    <name type="scientific">Orbilia blumenaviensis</name>
    <dbReference type="NCBI Taxonomy" id="1796055"/>
    <lineage>
        <taxon>Eukaryota</taxon>
        <taxon>Fungi</taxon>
        <taxon>Dikarya</taxon>
        <taxon>Ascomycota</taxon>
        <taxon>Pezizomycotina</taxon>
        <taxon>Orbiliomycetes</taxon>
        <taxon>Orbiliales</taxon>
        <taxon>Orbiliaceae</taxon>
        <taxon>Orbilia</taxon>
    </lineage>
</organism>
<sequence length="111" mass="12201">MKSRLVSKTSLNEAEYVETMKYADQGTGCSEDPKILPPPKPKVICVHNGEIEPKPEYGDPGHDVGDGNYKDGSYGVSYRKKRAMQEKRAKRDVPSQLDELALADAGTSSNE</sequence>
<feature type="region of interest" description="Disordered" evidence="1">
    <location>
        <begin position="51"/>
        <end position="111"/>
    </location>
</feature>
<reference evidence="2 3" key="1">
    <citation type="submission" date="2019-10" db="EMBL/GenBank/DDBJ databases">
        <authorList>
            <person name="Palmer J.M."/>
        </authorList>
    </citation>
    <scope>NUCLEOTIDE SEQUENCE [LARGE SCALE GENOMIC DNA]</scope>
    <source>
        <strain evidence="2 3">TWF730</strain>
    </source>
</reference>
<keyword evidence="3" id="KW-1185">Reference proteome</keyword>
<dbReference type="Proteomes" id="UP001373714">
    <property type="component" value="Unassembled WGS sequence"/>
</dbReference>
<protein>
    <submittedName>
        <fullName evidence="2">Uncharacterized protein</fullName>
    </submittedName>
</protein>
<evidence type="ECO:0000256" key="1">
    <source>
        <dbReference type="SAM" id="MobiDB-lite"/>
    </source>
</evidence>
<accession>A0AAV9UWZ0</accession>
<dbReference type="AlphaFoldDB" id="A0AAV9UWZ0"/>
<dbReference type="EMBL" id="JAVHNS010000007">
    <property type="protein sequence ID" value="KAK6349281.1"/>
    <property type="molecule type" value="Genomic_DNA"/>
</dbReference>